<dbReference type="Pfam" id="PF00072">
    <property type="entry name" value="Response_reg"/>
    <property type="match status" value="1"/>
</dbReference>
<evidence type="ECO:0000313" key="5">
    <source>
        <dbReference type="Proteomes" id="UP000632339"/>
    </source>
</evidence>
<dbReference type="RefSeq" id="WP_019944457.1">
    <property type="nucleotide sequence ID" value="NZ_BMLI01000001.1"/>
</dbReference>
<evidence type="ECO:0000313" key="4">
    <source>
        <dbReference type="EMBL" id="GGM84870.1"/>
    </source>
</evidence>
<comment type="caution">
    <text evidence="4">The sequence shown here is derived from an EMBL/GenBank/DDBJ whole genome shotgun (WGS) entry which is preliminary data.</text>
</comment>
<dbReference type="InterPro" id="IPR011006">
    <property type="entry name" value="CheY-like_superfamily"/>
</dbReference>
<dbReference type="PROSITE" id="PS50930">
    <property type="entry name" value="HTH_LYTTR"/>
    <property type="match status" value="1"/>
</dbReference>
<dbReference type="InterPro" id="IPR001789">
    <property type="entry name" value="Sig_transdc_resp-reg_receiver"/>
</dbReference>
<accession>A0ABQ2HL32</accession>
<reference evidence="5" key="1">
    <citation type="journal article" date="2019" name="Int. J. Syst. Evol. Microbiol.">
        <title>The Global Catalogue of Microorganisms (GCM) 10K type strain sequencing project: providing services to taxonomists for standard genome sequencing and annotation.</title>
        <authorList>
            <consortium name="The Broad Institute Genomics Platform"/>
            <consortium name="The Broad Institute Genome Sequencing Center for Infectious Disease"/>
            <person name="Wu L."/>
            <person name="Ma J."/>
        </authorList>
    </citation>
    <scope>NUCLEOTIDE SEQUENCE [LARGE SCALE GENOMIC DNA]</scope>
    <source>
        <strain evidence="5">CGMCC 1.6375</strain>
    </source>
</reference>
<name>A0ABQ2HL32_9BACT</name>
<dbReference type="Proteomes" id="UP000632339">
    <property type="component" value="Unassembled WGS sequence"/>
</dbReference>
<keyword evidence="4" id="KW-0238">DNA-binding</keyword>
<evidence type="ECO:0000259" key="3">
    <source>
        <dbReference type="PROSITE" id="PS50930"/>
    </source>
</evidence>
<keyword evidence="5" id="KW-1185">Reference proteome</keyword>
<organism evidence="4 5">
    <name type="scientific">Dyadobacter beijingensis</name>
    <dbReference type="NCBI Taxonomy" id="365489"/>
    <lineage>
        <taxon>Bacteria</taxon>
        <taxon>Pseudomonadati</taxon>
        <taxon>Bacteroidota</taxon>
        <taxon>Cytophagia</taxon>
        <taxon>Cytophagales</taxon>
        <taxon>Spirosomataceae</taxon>
        <taxon>Dyadobacter</taxon>
    </lineage>
</organism>
<dbReference type="SUPFAM" id="SSF52172">
    <property type="entry name" value="CheY-like"/>
    <property type="match status" value="1"/>
</dbReference>
<keyword evidence="1" id="KW-0597">Phosphoprotein</keyword>
<evidence type="ECO:0000259" key="2">
    <source>
        <dbReference type="PROSITE" id="PS50110"/>
    </source>
</evidence>
<feature type="modified residue" description="4-aspartylphosphate" evidence="1">
    <location>
        <position position="55"/>
    </location>
</feature>
<dbReference type="SMART" id="SM00448">
    <property type="entry name" value="REC"/>
    <property type="match status" value="1"/>
</dbReference>
<feature type="domain" description="HTH LytTR-type" evidence="3">
    <location>
        <begin position="146"/>
        <end position="248"/>
    </location>
</feature>
<dbReference type="InterPro" id="IPR046947">
    <property type="entry name" value="LytR-like"/>
</dbReference>
<proteinExistence type="predicted"/>
<sequence length="249" mass="29187">MIKALIIDDEPRARNVLHQYITSFIPEIVEVRTAGTVEEARGILEFYRPDLVFLDVEMPNQNGFDFLQLPHNSDFDVIFTTAYNQYAIQAIKFSALDFLLKPISPEDLKTAVKRHLDKHESSRYRKMLFDNLALNVEKHDVQDFRLAVPSSDGVFFFMISEIIRLEADRNYTIIHLIGKRPFIASKTLKHFEDMLVKFRFVRTHKSHLVNLDHIVRISNNNEFIILSDGTRIEVSRRKKDEVQRQLKIN</sequence>
<dbReference type="Gene3D" id="2.40.50.1020">
    <property type="entry name" value="LytTr DNA-binding domain"/>
    <property type="match status" value="1"/>
</dbReference>
<dbReference type="Gene3D" id="3.40.50.2300">
    <property type="match status" value="1"/>
</dbReference>
<dbReference type="EMBL" id="BMLI01000001">
    <property type="protein sequence ID" value="GGM84870.1"/>
    <property type="molecule type" value="Genomic_DNA"/>
</dbReference>
<evidence type="ECO:0000256" key="1">
    <source>
        <dbReference type="PROSITE-ProRule" id="PRU00169"/>
    </source>
</evidence>
<dbReference type="Pfam" id="PF04397">
    <property type="entry name" value="LytTR"/>
    <property type="match status" value="1"/>
</dbReference>
<dbReference type="PANTHER" id="PTHR37299:SF1">
    <property type="entry name" value="STAGE 0 SPORULATION PROTEIN A HOMOLOG"/>
    <property type="match status" value="1"/>
</dbReference>
<dbReference type="GO" id="GO:0003677">
    <property type="term" value="F:DNA binding"/>
    <property type="evidence" value="ECO:0007669"/>
    <property type="project" value="UniProtKB-KW"/>
</dbReference>
<dbReference type="PROSITE" id="PS50110">
    <property type="entry name" value="RESPONSE_REGULATORY"/>
    <property type="match status" value="1"/>
</dbReference>
<dbReference type="PANTHER" id="PTHR37299">
    <property type="entry name" value="TRANSCRIPTIONAL REGULATOR-RELATED"/>
    <property type="match status" value="1"/>
</dbReference>
<dbReference type="InterPro" id="IPR007492">
    <property type="entry name" value="LytTR_DNA-bd_dom"/>
</dbReference>
<dbReference type="SMART" id="SM00850">
    <property type="entry name" value="LytTR"/>
    <property type="match status" value="1"/>
</dbReference>
<gene>
    <name evidence="4" type="ORF">GCM10010967_16000</name>
</gene>
<protein>
    <submittedName>
        <fullName evidence="4">DNA-binding response regulator</fullName>
    </submittedName>
</protein>
<feature type="domain" description="Response regulatory" evidence="2">
    <location>
        <begin position="3"/>
        <end position="116"/>
    </location>
</feature>